<protein>
    <submittedName>
        <fullName evidence="8">HTH_XRE domain containing protein</fullName>
    </submittedName>
</protein>
<dbReference type="EMBL" id="LR797339">
    <property type="protein sequence ID" value="CAB4203839.1"/>
    <property type="molecule type" value="Genomic_DNA"/>
</dbReference>
<gene>
    <name evidence="6" type="ORF">UFOVP1023_9</name>
    <name evidence="7" type="ORF">UFOVP1383_9</name>
    <name evidence="8" type="ORF">UFOVP1477_39</name>
    <name evidence="4" type="ORF">UFOVP848_32</name>
    <name evidence="5" type="ORF">UFOVP945_33</name>
</gene>
<evidence type="ECO:0000313" key="7">
    <source>
        <dbReference type="EMBL" id="CAB4203839.1"/>
    </source>
</evidence>
<sequence>MTSEPISTLVADPPWPFADKLPGGGRGAVKHYATMKIPEIMRFPLPELAPDARLFLWRVGSMQAEALEVARAWGFVVKSEVVWVKADTKPREWWSLDDVKRRREALRWTVKTLAERTRSLDAATVRKVEAGKIVAPDNRLARLLVTEALTIGERDQANAAPRVRIGMGRQVRNAHEVCLVATRGRPERLDAATPSVFFAPRLAHSAKPDEFYELVERLSPGPFAELFARRERDGWATFGDELEEAHP</sequence>
<evidence type="ECO:0000313" key="6">
    <source>
        <dbReference type="EMBL" id="CAB4179601.1"/>
    </source>
</evidence>
<dbReference type="EMBL" id="LR796797">
    <property type="protein sequence ID" value="CAB4166874.1"/>
    <property type="molecule type" value="Genomic_DNA"/>
</dbReference>
<organism evidence="8">
    <name type="scientific">uncultured Caudovirales phage</name>
    <dbReference type="NCBI Taxonomy" id="2100421"/>
    <lineage>
        <taxon>Viruses</taxon>
        <taxon>Duplodnaviria</taxon>
        <taxon>Heunggongvirae</taxon>
        <taxon>Uroviricota</taxon>
        <taxon>Caudoviricetes</taxon>
        <taxon>Peduoviridae</taxon>
        <taxon>Maltschvirus</taxon>
        <taxon>Maltschvirus maltsch</taxon>
    </lineage>
</organism>
<dbReference type="GO" id="GO:0008168">
    <property type="term" value="F:methyltransferase activity"/>
    <property type="evidence" value="ECO:0007669"/>
    <property type="project" value="UniProtKB-KW"/>
</dbReference>
<dbReference type="InterPro" id="IPR007757">
    <property type="entry name" value="MT-A70-like"/>
</dbReference>
<reference evidence="8" key="1">
    <citation type="submission" date="2020-05" db="EMBL/GenBank/DDBJ databases">
        <authorList>
            <person name="Chiriac C."/>
            <person name="Salcher M."/>
            <person name="Ghai R."/>
            <person name="Kavagutti S V."/>
        </authorList>
    </citation>
    <scope>NUCLEOTIDE SEQUENCE</scope>
</reference>
<proteinExistence type="predicted"/>
<evidence type="ECO:0000313" key="8">
    <source>
        <dbReference type="EMBL" id="CAB4216000.1"/>
    </source>
</evidence>
<dbReference type="GO" id="GO:0032259">
    <property type="term" value="P:methylation"/>
    <property type="evidence" value="ECO:0007669"/>
    <property type="project" value="UniProtKB-KW"/>
</dbReference>
<dbReference type="Pfam" id="PF05063">
    <property type="entry name" value="MT-A70"/>
    <property type="match status" value="2"/>
</dbReference>
<accession>A0A6J5SPL0</accession>
<evidence type="ECO:0000256" key="2">
    <source>
        <dbReference type="ARBA" id="ARBA00022679"/>
    </source>
</evidence>
<dbReference type="EMBL" id="LR796982">
    <property type="protein sequence ID" value="CAB4179601.1"/>
    <property type="molecule type" value="Genomic_DNA"/>
</dbReference>
<evidence type="ECO:0000313" key="4">
    <source>
        <dbReference type="EMBL" id="CAB4166874.1"/>
    </source>
</evidence>
<dbReference type="PANTHER" id="PTHR12829">
    <property type="entry name" value="N6-ADENOSINE-METHYLTRANSFERASE"/>
    <property type="match status" value="1"/>
</dbReference>
<dbReference type="CDD" id="cd00093">
    <property type="entry name" value="HTH_XRE"/>
    <property type="match status" value="1"/>
</dbReference>
<dbReference type="PANTHER" id="PTHR12829:SF7">
    <property type="entry name" value="N6-ADENOSINE-METHYLTRANSFERASE CATALYTIC SUBUNIT"/>
    <property type="match status" value="1"/>
</dbReference>
<dbReference type="PROSITE" id="PS51143">
    <property type="entry name" value="MT_A70"/>
    <property type="match status" value="1"/>
</dbReference>
<dbReference type="SUPFAM" id="SSF53335">
    <property type="entry name" value="S-adenosyl-L-methionine-dependent methyltransferases"/>
    <property type="match status" value="1"/>
</dbReference>
<evidence type="ECO:0000256" key="1">
    <source>
        <dbReference type="ARBA" id="ARBA00022603"/>
    </source>
</evidence>
<keyword evidence="2" id="KW-0808">Transferase</keyword>
<evidence type="ECO:0000313" key="5">
    <source>
        <dbReference type="EMBL" id="CAB4173284.1"/>
    </source>
</evidence>
<dbReference type="EMBL" id="LR797436">
    <property type="protein sequence ID" value="CAB4216000.1"/>
    <property type="molecule type" value="Genomic_DNA"/>
</dbReference>
<keyword evidence="3" id="KW-0949">S-adenosyl-L-methionine</keyword>
<dbReference type="InterPro" id="IPR029063">
    <property type="entry name" value="SAM-dependent_MTases_sf"/>
</dbReference>
<keyword evidence="1" id="KW-0489">Methyltransferase</keyword>
<evidence type="ECO:0000256" key="3">
    <source>
        <dbReference type="ARBA" id="ARBA00022691"/>
    </source>
</evidence>
<dbReference type="EMBL" id="LR796892">
    <property type="protein sequence ID" value="CAB4173284.1"/>
    <property type="molecule type" value="Genomic_DNA"/>
</dbReference>
<name>A0A6J5SPL0_9CAUD</name>
<dbReference type="InterPro" id="IPR001387">
    <property type="entry name" value="Cro/C1-type_HTH"/>
</dbReference>